<reference evidence="2 3" key="1">
    <citation type="journal article" date="2018" name="Front. Microbiol.">
        <title>Genome-Wide Analysis of Corynespora cassiicola Leaf Fall Disease Putative Effectors.</title>
        <authorList>
            <person name="Lopez D."/>
            <person name="Ribeiro S."/>
            <person name="Label P."/>
            <person name="Fumanal B."/>
            <person name="Venisse J.S."/>
            <person name="Kohler A."/>
            <person name="de Oliveira R.R."/>
            <person name="Labutti K."/>
            <person name="Lipzen A."/>
            <person name="Lail K."/>
            <person name="Bauer D."/>
            <person name="Ohm R.A."/>
            <person name="Barry K.W."/>
            <person name="Spatafora J."/>
            <person name="Grigoriev I.V."/>
            <person name="Martin F.M."/>
            <person name="Pujade-Renaud V."/>
        </authorList>
    </citation>
    <scope>NUCLEOTIDE SEQUENCE [LARGE SCALE GENOMIC DNA]</scope>
    <source>
        <strain evidence="2 3">Philippines</strain>
    </source>
</reference>
<organism evidence="2 3">
    <name type="scientific">Corynespora cassiicola Philippines</name>
    <dbReference type="NCBI Taxonomy" id="1448308"/>
    <lineage>
        <taxon>Eukaryota</taxon>
        <taxon>Fungi</taxon>
        <taxon>Dikarya</taxon>
        <taxon>Ascomycota</taxon>
        <taxon>Pezizomycotina</taxon>
        <taxon>Dothideomycetes</taxon>
        <taxon>Pleosporomycetidae</taxon>
        <taxon>Pleosporales</taxon>
        <taxon>Corynesporascaceae</taxon>
        <taxon>Corynespora</taxon>
    </lineage>
</organism>
<evidence type="ECO:0000313" key="2">
    <source>
        <dbReference type="EMBL" id="PSN65621.1"/>
    </source>
</evidence>
<dbReference type="AlphaFoldDB" id="A0A2T2NJK8"/>
<gene>
    <name evidence="2" type="ORF">BS50DRAFT_63277</name>
</gene>
<evidence type="ECO:0000313" key="3">
    <source>
        <dbReference type="Proteomes" id="UP000240883"/>
    </source>
</evidence>
<sequence length="203" mass="21831">MPQAARPPREMSVAAPACTRCKPWPIAIRNLPSGRASVVAAAAAVTGATTPQRWPATRSPGPQAPRPLGPRRARDCERKTNPTPWQRRGLRTADLLLIARRPSPRTVACDGKEKSDGPHRIKSLLPSAHRPSQTNGHSLLGTRFTMQPHCIPSGAALRLNRVRPVSLLLTGKCNASMAPSSPASAIETACNRQPINCMQRQAS</sequence>
<protein>
    <submittedName>
        <fullName evidence="2">Uncharacterized protein</fullName>
    </submittedName>
</protein>
<proteinExistence type="predicted"/>
<dbReference type="Proteomes" id="UP000240883">
    <property type="component" value="Unassembled WGS sequence"/>
</dbReference>
<evidence type="ECO:0000256" key="1">
    <source>
        <dbReference type="SAM" id="MobiDB-lite"/>
    </source>
</evidence>
<accession>A0A2T2NJK8</accession>
<name>A0A2T2NJK8_CORCC</name>
<feature type="region of interest" description="Disordered" evidence="1">
    <location>
        <begin position="47"/>
        <end position="86"/>
    </location>
</feature>
<dbReference type="EMBL" id="KZ678137">
    <property type="protein sequence ID" value="PSN65621.1"/>
    <property type="molecule type" value="Genomic_DNA"/>
</dbReference>
<keyword evidence="3" id="KW-1185">Reference proteome</keyword>